<organism evidence="3 5">
    <name type="scientific">Oenococcus oeni</name>
    <name type="common">Leuconostoc oenos</name>
    <dbReference type="NCBI Taxonomy" id="1247"/>
    <lineage>
        <taxon>Bacteria</taxon>
        <taxon>Bacillati</taxon>
        <taxon>Bacillota</taxon>
        <taxon>Bacilli</taxon>
        <taxon>Lactobacillales</taxon>
        <taxon>Lactobacillaceae</taxon>
        <taxon>Oenococcus</taxon>
    </lineage>
</organism>
<proteinExistence type="predicted"/>
<keyword evidence="2" id="KW-0812">Transmembrane</keyword>
<evidence type="ECO:0000313" key="4">
    <source>
        <dbReference type="EMBL" id="VDB99118.1"/>
    </source>
</evidence>
<sequence>MKKSTKIISEIILLLLIVSGVGYYIFRPAKVEPDKTVYKASGLSTNIKGTATKNKFISYSINGGKKHSVRIRSNSFAINIPSSNKEQKVTIYNGNVSAKIVVKASKQLADYQKFAKKYNQSLIASSLPKSIIKKANELKKAQAAKQTTAAEIARMSRTEQLQLEEKNKELQQDAKEVQAATVKSKSENKDNLLPKKLKNAIKNAVSNKNYIIRVNVANGRLIGISLIVPAKLLSSGSNKKSAQTFATTFALLANSLGANSKNVLEKFTKFAKEAKTSQTTSLKTISSKGIKFDTGFSTKKIYIFITR</sequence>
<evidence type="ECO:0000313" key="6">
    <source>
        <dbReference type="Proteomes" id="UP000294726"/>
    </source>
</evidence>
<protein>
    <submittedName>
        <fullName evidence="3">Uncharacterized protein</fullName>
    </submittedName>
</protein>
<dbReference type="Proteomes" id="UP000294726">
    <property type="component" value="Chromosome"/>
</dbReference>
<dbReference type="AlphaFoldDB" id="A0A6N4A024"/>
<name>A0A6N4A024_OENOE</name>
<reference evidence="3 5" key="1">
    <citation type="journal article" date="2016" name="BMC Genomics">
        <title>Consensus pan-genome assembly of the specialised wine bacterium Oenococcus oeni.</title>
        <authorList>
            <person name="Sternes P.R."/>
            <person name="Borneman A.R."/>
        </authorList>
    </citation>
    <scope>NUCLEOTIDE SEQUENCE [LARGE SCALE GENOMIC DNA]</scope>
    <source>
        <strain evidence="3 5">AWRIB661</strain>
    </source>
</reference>
<dbReference type="RefSeq" id="WP_032817633.1">
    <property type="nucleotide sequence ID" value="NZ_LR031358.1"/>
</dbReference>
<feature type="coiled-coil region" evidence="1">
    <location>
        <begin position="153"/>
        <end position="183"/>
    </location>
</feature>
<evidence type="ECO:0000313" key="5">
    <source>
        <dbReference type="Proteomes" id="UP000181728"/>
    </source>
</evidence>
<accession>A0A6N4A024</accession>
<gene>
    <name evidence="3" type="ORF">ATX59_08495</name>
    <name evidence="4" type="ORF">OENI_1740</name>
</gene>
<evidence type="ECO:0000313" key="3">
    <source>
        <dbReference type="EMBL" id="OIM20599.1"/>
    </source>
</evidence>
<feature type="transmembrane region" description="Helical" evidence="2">
    <location>
        <begin position="7"/>
        <end position="26"/>
    </location>
</feature>
<keyword evidence="1" id="KW-0175">Coiled coil</keyword>
<dbReference type="EMBL" id="MLOK01000054">
    <property type="protein sequence ID" value="OIM20599.1"/>
    <property type="molecule type" value="Genomic_DNA"/>
</dbReference>
<dbReference type="Proteomes" id="UP000181728">
    <property type="component" value="Unassembled WGS sequence"/>
</dbReference>
<reference evidence="4 6" key="2">
    <citation type="submission" date="2018-08" db="EMBL/GenBank/DDBJ databases">
        <authorList>
            <person name="Lorentzen P. G. S. M."/>
        </authorList>
    </citation>
    <scope>NUCLEOTIDE SEQUENCE [LARGE SCALE GENOMIC DNA]</scope>
    <source>
        <strain evidence="4 6">CRBO_1381</strain>
    </source>
</reference>
<keyword evidence="2" id="KW-1133">Transmembrane helix</keyword>
<evidence type="ECO:0000256" key="2">
    <source>
        <dbReference type="SAM" id="Phobius"/>
    </source>
</evidence>
<keyword evidence="2" id="KW-0472">Membrane</keyword>
<evidence type="ECO:0000256" key="1">
    <source>
        <dbReference type="SAM" id="Coils"/>
    </source>
</evidence>
<dbReference type="EMBL" id="LR031358">
    <property type="protein sequence ID" value="VDB99118.1"/>
    <property type="molecule type" value="Genomic_DNA"/>
</dbReference>